<keyword evidence="8" id="KW-1185">Reference proteome</keyword>
<feature type="transmembrane region" description="Helical" evidence="6">
    <location>
        <begin position="172"/>
        <end position="197"/>
    </location>
</feature>
<evidence type="ECO:0000313" key="7">
    <source>
        <dbReference type="EMBL" id="RIY40640.1"/>
    </source>
</evidence>
<feature type="transmembrane region" description="Helical" evidence="6">
    <location>
        <begin position="209"/>
        <end position="229"/>
    </location>
</feature>
<dbReference type="AlphaFoldDB" id="A0A3A1YUY1"/>
<dbReference type="EMBL" id="NRJG01000004">
    <property type="protein sequence ID" value="RIY40640.1"/>
    <property type="molecule type" value="Genomic_DNA"/>
</dbReference>
<dbReference type="Proteomes" id="UP000265916">
    <property type="component" value="Unassembled WGS sequence"/>
</dbReference>
<dbReference type="GO" id="GO:0015171">
    <property type="term" value="F:amino acid transmembrane transporter activity"/>
    <property type="evidence" value="ECO:0007669"/>
    <property type="project" value="TreeGrafter"/>
</dbReference>
<evidence type="ECO:0000256" key="1">
    <source>
        <dbReference type="ARBA" id="ARBA00004651"/>
    </source>
</evidence>
<keyword evidence="2" id="KW-1003">Cell membrane</keyword>
<evidence type="ECO:0000256" key="2">
    <source>
        <dbReference type="ARBA" id="ARBA00022475"/>
    </source>
</evidence>
<name>A0A3A1YUY1_9GAMM</name>
<dbReference type="GO" id="GO:0005886">
    <property type="term" value="C:plasma membrane"/>
    <property type="evidence" value="ECO:0007669"/>
    <property type="project" value="UniProtKB-SubCell"/>
</dbReference>
<evidence type="ECO:0000256" key="3">
    <source>
        <dbReference type="ARBA" id="ARBA00022692"/>
    </source>
</evidence>
<protein>
    <submittedName>
        <fullName evidence="7">Uncharacterized protein</fullName>
    </submittedName>
</protein>
<keyword evidence="4 6" id="KW-1133">Transmembrane helix</keyword>
<comment type="caution">
    <text evidence="7">The sequence shown here is derived from an EMBL/GenBank/DDBJ whole genome shotgun (WGS) entry which is preliminary data.</text>
</comment>
<organism evidence="7 8">
    <name type="scientific">Psittacicella hinzii</name>
    <dbReference type="NCBI Taxonomy" id="2028575"/>
    <lineage>
        <taxon>Bacteria</taxon>
        <taxon>Pseudomonadati</taxon>
        <taxon>Pseudomonadota</taxon>
        <taxon>Gammaproteobacteria</taxon>
        <taxon>Pasteurellales</taxon>
        <taxon>Psittacicellaceae</taxon>
        <taxon>Psittacicella</taxon>
    </lineage>
</organism>
<dbReference type="InterPro" id="IPR001123">
    <property type="entry name" value="LeuE-type"/>
</dbReference>
<proteinExistence type="predicted"/>
<dbReference type="PANTHER" id="PTHR30086:SF20">
    <property type="entry name" value="ARGININE EXPORTER PROTEIN ARGO-RELATED"/>
    <property type="match status" value="1"/>
</dbReference>
<dbReference type="RefSeq" id="WP_119529988.1">
    <property type="nucleotide sequence ID" value="NZ_JBHSSP010000013.1"/>
</dbReference>
<sequence length="230" mass="25455">MAYDLLVGWMLLVIVGNAMPGADFFCITSVSLRSRHLGILCALGLQTGVICQSLIACFGTITIANYNMTAFKAIQVIGSLYLLYLAYKILVSVFKREREIKILYAQAQAEGKDLKALDKDLQIEASASMNGWQAYRTGFLCNIFNPKCFIFMATVLPQFVDTSLNNVGYQEFILCLVNLVLGIIHWICLAFLVSYLANKFASAMFRVRLEKIGGFCLGIIGLGLLVSLVF</sequence>
<dbReference type="Pfam" id="PF01810">
    <property type="entry name" value="LysE"/>
    <property type="match status" value="1"/>
</dbReference>
<evidence type="ECO:0000256" key="6">
    <source>
        <dbReference type="SAM" id="Phobius"/>
    </source>
</evidence>
<comment type="subcellular location">
    <subcellularLocation>
        <location evidence="1">Cell membrane</location>
        <topology evidence="1">Multi-pass membrane protein</topology>
    </subcellularLocation>
</comment>
<keyword evidence="5 6" id="KW-0472">Membrane</keyword>
<gene>
    <name evidence="7" type="ORF">CKF58_00245</name>
</gene>
<dbReference type="PANTHER" id="PTHR30086">
    <property type="entry name" value="ARGININE EXPORTER PROTEIN ARGO"/>
    <property type="match status" value="1"/>
</dbReference>
<feature type="transmembrane region" description="Helical" evidence="6">
    <location>
        <begin position="139"/>
        <end position="160"/>
    </location>
</feature>
<keyword evidence="3 6" id="KW-0812">Transmembrane</keyword>
<feature type="transmembrane region" description="Helical" evidence="6">
    <location>
        <begin position="73"/>
        <end position="94"/>
    </location>
</feature>
<dbReference type="OrthoDB" id="581870at2"/>
<feature type="transmembrane region" description="Helical" evidence="6">
    <location>
        <begin position="37"/>
        <end position="61"/>
    </location>
</feature>
<evidence type="ECO:0000256" key="5">
    <source>
        <dbReference type="ARBA" id="ARBA00023136"/>
    </source>
</evidence>
<evidence type="ECO:0000256" key="4">
    <source>
        <dbReference type="ARBA" id="ARBA00022989"/>
    </source>
</evidence>
<evidence type="ECO:0000313" key="8">
    <source>
        <dbReference type="Proteomes" id="UP000265916"/>
    </source>
</evidence>
<reference evidence="7 8" key="1">
    <citation type="submission" date="2017-08" db="EMBL/GenBank/DDBJ databases">
        <title>Reclassification of Bisgaard taxon 37 and 44.</title>
        <authorList>
            <person name="Christensen H."/>
        </authorList>
    </citation>
    <scope>NUCLEOTIDE SEQUENCE [LARGE SCALE GENOMIC DNA]</scope>
    <source>
        <strain evidence="7 8">111</strain>
    </source>
</reference>
<feature type="transmembrane region" description="Helical" evidence="6">
    <location>
        <begin position="6"/>
        <end position="25"/>
    </location>
</feature>
<accession>A0A3A1YUY1</accession>